<comment type="caution">
    <text evidence="3">The sequence shown here is derived from an EMBL/GenBank/DDBJ whole genome shotgun (WGS) entry which is preliminary data.</text>
</comment>
<keyword evidence="4" id="KW-1185">Reference proteome</keyword>
<protein>
    <recommendedName>
        <fullName evidence="5">Folate receptor-like domain-containing protein</fullName>
    </recommendedName>
</protein>
<evidence type="ECO:0000256" key="2">
    <source>
        <dbReference type="SAM" id="SignalP"/>
    </source>
</evidence>
<evidence type="ECO:0000256" key="1">
    <source>
        <dbReference type="SAM" id="Phobius"/>
    </source>
</evidence>
<sequence>MNYVLHLLISIGLAQSLTPNVEALVPCFLCGVPDSLGSSKDCMLDETGTTCFDVYKSILIAEDLETCNANRAKYQEICCGDGDLSLCYTGPTLAPVYMGETGDEPSCKLCGTDEYPGLPHYTFSTRYLGTFSCAAYYDRGRHGLVPAYLCGPLQKYAEEHCGCGGYNPDCISDPSKCHPGNKGQSSVNQPEYNGPVESPPESTNAFGLIAGICGALLGAALAFAYIRVHKAPAAQFSTPDGGVVEPPPMA</sequence>
<reference evidence="3" key="1">
    <citation type="submission" date="2023-08" db="EMBL/GenBank/DDBJ databases">
        <authorList>
            <person name="Audoor S."/>
            <person name="Bilcke G."/>
        </authorList>
    </citation>
    <scope>NUCLEOTIDE SEQUENCE</scope>
</reference>
<gene>
    <name evidence="3" type="ORF">CYCCA115_LOCUS17977</name>
</gene>
<keyword evidence="2" id="KW-0732">Signal</keyword>
<name>A0AAD2JKN8_9STRA</name>
<proteinExistence type="predicted"/>
<feature type="transmembrane region" description="Helical" evidence="1">
    <location>
        <begin position="205"/>
        <end position="226"/>
    </location>
</feature>
<dbReference type="Proteomes" id="UP001295423">
    <property type="component" value="Unassembled WGS sequence"/>
</dbReference>
<feature type="chain" id="PRO_5042104909" description="Folate receptor-like domain-containing protein" evidence="2">
    <location>
        <begin position="24"/>
        <end position="250"/>
    </location>
</feature>
<organism evidence="3 4">
    <name type="scientific">Cylindrotheca closterium</name>
    <dbReference type="NCBI Taxonomy" id="2856"/>
    <lineage>
        <taxon>Eukaryota</taxon>
        <taxon>Sar</taxon>
        <taxon>Stramenopiles</taxon>
        <taxon>Ochrophyta</taxon>
        <taxon>Bacillariophyta</taxon>
        <taxon>Bacillariophyceae</taxon>
        <taxon>Bacillariophycidae</taxon>
        <taxon>Bacillariales</taxon>
        <taxon>Bacillariaceae</taxon>
        <taxon>Cylindrotheca</taxon>
    </lineage>
</organism>
<keyword evidence="1" id="KW-0472">Membrane</keyword>
<evidence type="ECO:0000313" key="4">
    <source>
        <dbReference type="Proteomes" id="UP001295423"/>
    </source>
</evidence>
<evidence type="ECO:0000313" key="3">
    <source>
        <dbReference type="EMBL" id="CAJ1959556.1"/>
    </source>
</evidence>
<feature type="signal peptide" evidence="2">
    <location>
        <begin position="1"/>
        <end position="23"/>
    </location>
</feature>
<dbReference type="AlphaFoldDB" id="A0AAD2JKN8"/>
<keyword evidence="1" id="KW-1133">Transmembrane helix</keyword>
<accession>A0AAD2JKN8</accession>
<evidence type="ECO:0008006" key="5">
    <source>
        <dbReference type="Google" id="ProtNLM"/>
    </source>
</evidence>
<keyword evidence="1" id="KW-0812">Transmembrane</keyword>
<dbReference type="EMBL" id="CAKOGP040002003">
    <property type="protein sequence ID" value="CAJ1959556.1"/>
    <property type="molecule type" value="Genomic_DNA"/>
</dbReference>